<dbReference type="RefSeq" id="WP_011902153.1">
    <property type="nucleotide sequence ID" value="NC_009379.1"/>
</dbReference>
<dbReference type="GeneID" id="31480656"/>
<dbReference type="HOGENOM" id="CLU_054735_0_0_4"/>
<dbReference type="Gene3D" id="3.90.550.10">
    <property type="entry name" value="Spore Coat Polysaccharide Biosynthesis Protein SpsA, Chain A"/>
    <property type="match status" value="1"/>
</dbReference>
<dbReference type="KEGG" id="pnu:Pnuc_0307"/>
<organism evidence="1 2">
    <name type="scientific">Polynucleobacter asymbioticus (strain DSM 18221 / CIP 109841 / QLW-P1DMWA-1)</name>
    <name type="common">Polynucleobacter necessarius subsp. asymbioticus</name>
    <dbReference type="NCBI Taxonomy" id="312153"/>
    <lineage>
        <taxon>Bacteria</taxon>
        <taxon>Pseudomonadati</taxon>
        <taxon>Pseudomonadota</taxon>
        <taxon>Betaproteobacteria</taxon>
        <taxon>Burkholderiales</taxon>
        <taxon>Burkholderiaceae</taxon>
        <taxon>Polynucleobacter</taxon>
    </lineage>
</organism>
<evidence type="ECO:0000313" key="1">
    <source>
        <dbReference type="EMBL" id="ABP33528.1"/>
    </source>
</evidence>
<dbReference type="Proteomes" id="UP000000231">
    <property type="component" value="Chromosome"/>
</dbReference>
<proteinExistence type="predicted"/>
<reference evidence="1 2" key="1">
    <citation type="journal article" date="2012" name="Stand. Genomic Sci.">
        <title>Complete genome sequence of Polynucleobacter necessarius subsp. asymbioticus type strain (QLW-P1DMWA-1(T)).</title>
        <authorList>
            <person name="Meincke L."/>
            <person name="Copeland A."/>
            <person name="Lapidus A."/>
            <person name="Lucas S."/>
            <person name="Berry K.W."/>
            <person name="Del Rio T.G."/>
            <person name="Hammon N."/>
            <person name="Dalin E."/>
            <person name="Tice H."/>
            <person name="Pitluck S."/>
            <person name="Richardson P."/>
            <person name="Bruce D."/>
            <person name="Goodwin L."/>
            <person name="Han C."/>
            <person name="Tapia R."/>
            <person name="Detter J.C."/>
            <person name="Schmutz J."/>
            <person name="Brettin T."/>
            <person name="Larimer F."/>
            <person name="Land M."/>
            <person name="Hauser L."/>
            <person name="Kyrpides N.C."/>
            <person name="Ivanova N."/>
            <person name="Goker M."/>
            <person name="Woyke T."/>
            <person name="Wu Q.L."/>
            <person name="Pockl M."/>
            <person name="Hahn M.W."/>
            <person name="Klenk H.P."/>
        </authorList>
    </citation>
    <scope>NUCLEOTIDE SEQUENCE [LARGE SCALE GENOMIC DNA]</scope>
    <source>
        <strain evidence="2">DSM 18221 / CIP 109841 / QLW-P1DMWA-1</strain>
    </source>
</reference>
<dbReference type="eggNOG" id="COG1216">
    <property type="taxonomic scope" value="Bacteria"/>
</dbReference>
<dbReference type="AlphaFoldDB" id="A4SVL4"/>
<name>A4SVL4_POLAQ</name>
<accession>A4SVL4</accession>
<protein>
    <submittedName>
        <fullName evidence="1">Hemolytic protein hlpA-like protein</fullName>
    </submittedName>
</protein>
<keyword evidence="2" id="KW-1185">Reference proteome</keyword>
<dbReference type="InterPro" id="IPR029044">
    <property type="entry name" value="Nucleotide-diphossugar_trans"/>
</dbReference>
<dbReference type="EMBL" id="CP000655">
    <property type="protein sequence ID" value="ABP33528.1"/>
    <property type="molecule type" value="Genomic_DNA"/>
</dbReference>
<gene>
    <name evidence="1" type="ordered locus">Pnuc_0307</name>
</gene>
<evidence type="ECO:0000313" key="2">
    <source>
        <dbReference type="Proteomes" id="UP000000231"/>
    </source>
</evidence>
<sequence>MYQLNSPVVFVIFNRPDKARVTFEAIAKARPKKLLIIADGARTNVVGEHQKCLETRAIIDRVDWDCEILTNFSDINLGCKMRLATGLDWVFQNVPEAIILEDDCLPAPEFFQFCDELLKRYRFDDHVGMISGCNFQEGIKRGDADYYFSQFCHIWGWATWARAWQKYDVQMSAWPQLKSAGWLNDLGLSGSEQRHWEKSFDKVYFQGLDTWDHQWTFASWKNKMISIMPNINLISNIGFGVGATHTQGRSIFSNIPTGTLRFPMTHPSKVEANKEADGFTAKHQFTDSYLWKIYRKLRAYLR</sequence>
<dbReference type="SUPFAM" id="SSF53448">
    <property type="entry name" value="Nucleotide-diphospho-sugar transferases"/>
    <property type="match status" value="1"/>
</dbReference>